<dbReference type="InterPro" id="IPR029058">
    <property type="entry name" value="AB_hydrolase_fold"/>
</dbReference>
<evidence type="ECO:0000313" key="1">
    <source>
        <dbReference type="EMBL" id="MDI1427867.1"/>
    </source>
</evidence>
<dbReference type="InterPro" id="IPR000801">
    <property type="entry name" value="Esterase-like"/>
</dbReference>
<protein>
    <submittedName>
        <fullName evidence="1">Alpha/beta hydrolase-fold protein</fullName>
    </submittedName>
</protein>
<accession>A0ABT6NHT7</accession>
<evidence type="ECO:0000313" key="2">
    <source>
        <dbReference type="Proteomes" id="UP001160301"/>
    </source>
</evidence>
<proteinExistence type="predicted"/>
<dbReference type="Gene3D" id="3.40.50.1820">
    <property type="entry name" value="alpha/beta hydrolase"/>
    <property type="match status" value="1"/>
</dbReference>
<dbReference type="PANTHER" id="PTHR48098">
    <property type="entry name" value="ENTEROCHELIN ESTERASE-RELATED"/>
    <property type="match status" value="1"/>
</dbReference>
<dbReference type="InterPro" id="IPR050583">
    <property type="entry name" value="Mycobacterial_A85_antigen"/>
</dbReference>
<dbReference type="Proteomes" id="UP001160301">
    <property type="component" value="Unassembled WGS sequence"/>
</dbReference>
<reference evidence="1 2" key="1">
    <citation type="submission" date="2023-04" db="EMBL/GenBank/DDBJ databases">
        <title>The genome sequence of Polyangium sorediatum DSM14670.</title>
        <authorList>
            <person name="Zhang X."/>
        </authorList>
    </citation>
    <scope>NUCLEOTIDE SEQUENCE [LARGE SCALE GENOMIC DNA]</scope>
    <source>
        <strain evidence="1 2">DSM 14670</strain>
    </source>
</reference>
<dbReference type="EMBL" id="JARZHI010000001">
    <property type="protein sequence ID" value="MDI1427867.1"/>
    <property type="molecule type" value="Genomic_DNA"/>
</dbReference>
<dbReference type="RefSeq" id="WP_136965077.1">
    <property type="nucleotide sequence ID" value="NZ_JARZHI010000001.1"/>
</dbReference>
<dbReference type="Pfam" id="PF00756">
    <property type="entry name" value="Esterase"/>
    <property type="match status" value="1"/>
</dbReference>
<comment type="caution">
    <text evidence="1">The sequence shown here is derived from an EMBL/GenBank/DDBJ whole genome shotgun (WGS) entry which is preliminary data.</text>
</comment>
<dbReference type="GO" id="GO:0016787">
    <property type="term" value="F:hydrolase activity"/>
    <property type="evidence" value="ECO:0007669"/>
    <property type="project" value="UniProtKB-KW"/>
</dbReference>
<name>A0ABT6NHT7_9BACT</name>
<organism evidence="1 2">
    <name type="scientific">Polyangium sorediatum</name>
    <dbReference type="NCBI Taxonomy" id="889274"/>
    <lineage>
        <taxon>Bacteria</taxon>
        <taxon>Pseudomonadati</taxon>
        <taxon>Myxococcota</taxon>
        <taxon>Polyangia</taxon>
        <taxon>Polyangiales</taxon>
        <taxon>Polyangiaceae</taxon>
        <taxon>Polyangium</taxon>
    </lineage>
</organism>
<keyword evidence="2" id="KW-1185">Reference proteome</keyword>
<dbReference type="SUPFAM" id="SSF53474">
    <property type="entry name" value="alpha/beta-Hydrolases"/>
    <property type="match status" value="1"/>
</dbReference>
<keyword evidence="1" id="KW-0378">Hydrolase</keyword>
<sequence>MTADPGTPPSAFTRRRALLGLAAFSLGACRSKQTPPSPVDGLRWKDLSFPTDEQRALVLTPPSARPLPILVALHGRGESGRGLEVGAFAWRDDYGLDRLDRRLSAPPLTGVDLEGFFRSERLAQMNDSLAKHPYEGLVVACPYTPVVADRSEKGAAPFGRFVTDVLLPRVRAEAKASTDRAATGIDGVSMGGRLALFVGFAFPEIFGAVGALQPALKPDEAPVFAKLARAAMDRQPFALRLVSSDGDPFLPAVRALSVALADVKVPHQLVVTPGPHDYAWNRGPGGAEMLLWHERVLRGWPAP</sequence>
<gene>
    <name evidence="1" type="ORF">QHF89_00090</name>
</gene>